<sequence length="255" mass="28362">MDGTFLDDQMSYNEQRFMRLYHEMKSRDIHFVVASGNQYFQLRSFFKGYEDIIYIAENGAYIADGAKEYFISSFEREALAVIFDYVARHPELKNAVCGKKNAYILRTADAAFISMMKKYYHKIQLVDCYDTIDDRILKFAISCPDEKTMKIIDELKNGLNGAAVPVSSGLGSIDLIKSGMHKANGLRKLGEVLGISSADMIAFGDGGNDVEMLKFVGCGVAMKNALGSIKAQADAVTDSNNDEGVLNYIEKCLNP</sequence>
<dbReference type="InterPro" id="IPR023214">
    <property type="entry name" value="HAD_sf"/>
</dbReference>
<proteinExistence type="predicted"/>
<keyword evidence="1" id="KW-0378">Hydrolase</keyword>
<reference evidence="1 2" key="1">
    <citation type="journal article" date="2015" name="Int. J. Syst. Evol. Microbiol.">
        <title>Sporolactobacillus shoreae sp. nov. and Sporolactobacillus spathodeae sp. nov., two spore-forming lactic acid bacteria isolated from tree barks in Thailand.</title>
        <authorList>
            <person name="Thamacharoensuk T."/>
            <person name="Kitahara M."/>
            <person name="Ohkuma M."/>
            <person name="Thongchul N."/>
            <person name="Tanasupawat S."/>
        </authorList>
    </citation>
    <scope>NUCLEOTIDE SEQUENCE [LARGE SCALE GENOMIC DNA]</scope>
    <source>
        <strain evidence="1 2">BK92</strain>
    </source>
</reference>
<dbReference type="InterPro" id="IPR006379">
    <property type="entry name" value="HAD-SF_hydro_IIB"/>
</dbReference>
<dbReference type="AlphaFoldDB" id="A0A4Z0GN56"/>
<keyword evidence="2" id="KW-1185">Reference proteome</keyword>
<evidence type="ECO:0000313" key="1">
    <source>
        <dbReference type="EMBL" id="TGA98532.1"/>
    </source>
</evidence>
<gene>
    <name evidence="1" type="ORF">E4665_08145</name>
</gene>
<dbReference type="GO" id="GO:0000287">
    <property type="term" value="F:magnesium ion binding"/>
    <property type="evidence" value="ECO:0007669"/>
    <property type="project" value="TreeGrafter"/>
</dbReference>
<dbReference type="Pfam" id="PF08282">
    <property type="entry name" value="Hydrolase_3"/>
    <property type="match status" value="1"/>
</dbReference>
<dbReference type="Gene3D" id="3.40.50.1000">
    <property type="entry name" value="HAD superfamily/HAD-like"/>
    <property type="match status" value="1"/>
</dbReference>
<accession>A0A4Z0GN56</accession>
<dbReference type="NCBIfam" id="TIGR01484">
    <property type="entry name" value="HAD-SF-IIB"/>
    <property type="match status" value="1"/>
</dbReference>
<dbReference type="GO" id="GO:0016791">
    <property type="term" value="F:phosphatase activity"/>
    <property type="evidence" value="ECO:0007669"/>
    <property type="project" value="TreeGrafter"/>
</dbReference>
<name>A0A4Z0GN56_9BACL</name>
<dbReference type="PROSITE" id="PS01229">
    <property type="entry name" value="COF_2"/>
    <property type="match status" value="1"/>
</dbReference>
<dbReference type="NCBIfam" id="TIGR00099">
    <property type="entry name" value="Cof-subfamily"/>
    <property type="match status" value="1"/>
</dbReference>
<dbReference type="SUPFAM" id="SSF56784">
    <property type="entry name" value="HAD-like"/>
    <property type="match status" value="1"/>
</dbReference>
<dbReference type="EMBL" id="SRJD01000007">
    <property type="protein sequence ID" value="TGA98532.1"/>
    <property type="molecule type" value="Genomic_DNA"/>
</dbReference>
<dbReference type="InterPro" id="IPR036412">
    <property type="entry name" value="HAD-like_sf"/>
</dbReference>
<protein>
    <submittedName>
        <fullName evidence="1">HAD family hydrolase</fullName>
    </submittedName>
</protein>
<dbReference type="OrthoDB" id="9814970at2"/>
<dbReference type="Proteomes" id="UP000298347">
    <property type="component" value="Unassembled WGS sequence"/>
</dbReference>
<evidence type="ECO:0000313" key="2">
    <source>
        <dbReference type="Proteomes" id="UP000298347"/>
    </source>
</evidence>
<organism evidence="1 2">
    <name type="scientific">Sporolactobacillus shoreae</name>
    <dbReference type="NCBI Taxonomy" id="1465501"/>
    <lineage>
        <taxon>Bacteria</taxon>
        <taxon>Bacillati</taxon>
        <taxon>Bacillota</taxon>
        <taxon>Bacilli</taxon>
        <taxon>Bacillales</taxon>
        <taxon>Sporolactobacillaceae</taxon>
        <taxon>Sporolactobacillus</taxon>
    </lineage>
</organism>
<dbReference type="CDD" id="cd07518">
    <property type="entry name" value="HAD_YbiV-Like"/>
    <property type="match status" value="1"/>
</dbReference>
<dbReference type="Gene3D" id="3.30.1240.10">
    <property type="match status" value="1"/>
</dbReference>
<dbReference type="GO" id="GO:0005829">
    <property type="term" value="C:cytosol"/>
    <property type="evidence" value="ECO:0007669"/>
    <property type="project" value="TreeGrafter"/>
</dbReference>
<dbReference type="PANTHER" id="PTHR10000:SF53">
    <property type="entry name" value="5-AMINO-6-(5-PHOSPHO-D-RIBITYLAMINO)URACIL PHOSPHATASE YBJI-RELATED"/>
    <property type="match status" value="1"/>
</dbReference>
<comment type="caution">
    <text evidence="1">The sequence shown here is derived from an EMBL/GenBank/DDBJ whole genome shotgun (WGS) entry which is preliminary data.</text>
</comment>
<dbReference type="PANTHER" id="PTHR10000">
    <property type="entry name" value="PHOSPHOSERINE PHOSPHATASE"/>
    <property type="match status" value="1"/>
</dbReference>
<dbReference type="InterPro" id="IPR000150">
    <property type="entry name" value="Cof"/>
</dbReference>